<dbReference type="SMART" id="SM00382">
    <property type="entry name" value="AAA"/>
    <property type="match status" value="1"/>
</dbReference>
<keyword evidence="4" id="KW-0103">Bromodomain</keyword>
<dbReference type="AlphaFoldDB" id="A0A9P0CYB5"/>
<dbReference type="InterPro" id="IPR003960">
    <property type="entry name" value="ATPase_AAA_CS"/>
</dbReference>
<organism evidence="6 7">
    <name type="scientific">Psylliodes chrysocephalus</name>
    <dbReference type="NCBI Taxonomy" id="3402493"/>
    <lineage>
        <taxon>Eukaryota</taxon>
        <taxon>Metazoa</taxon>
        <taxon>Ecdysozoa</taxon>
        <taxon>Arthropoda</taxon>
        <taxon>Hexapoda</taxon>
        <taxon>Insecta</taxon>
        <taxon>Pterygota</taxon>
        <taxon>Neoptera</taxon>
        <taxon>Endopterygota</taxon>
        <taxon>Coleoptera</taxon>
        <taxon>Polyphaga</taxon>
        <taxon>Cucujiformia</taxon>
        <taxon>Chrysomeloidea</taxon>
        <taxon>Chrysomelidae</taxon>
        <taxon>Galerucinae</taxon>
        <taxon>Alticini</taxon>
        <taxon>Psylliodes</taxon>
    </lineage>
</organism>
<name>A0A9P0CYB5_9CUCU</name>
<evidence type="ECO:0000256" key="1">
    <source>
        <dbReference type="ARBA" id="ARBA00006914"/>
    </source>
</evidence>
<dbReference type="GO" id="GO:0042393">
    <property type="term" value="F:histone binding"/>
    <property type="evidence" value="ECO:0007669"/>
    <property type="project" value="TreeGrafter"/>
</dbReference>
<reference evidence="6" key="1">
    <citation type="submission" date="2022-01" db="EMBL/GenBank/DDBJ databases">
        <authorList>
            <person name="King R."/>
        </authorList>
    </citation>
    <scope>NUCLEOTIDE SEQUENCE</scope>
</reference>
<evidence type="ECO:0000256" key="4">
    <source>
        <dbReference type="ARBA" id="ARBA00023117"/>
    </source>
</evidence>
<feature type="domain" description="AAA+ ATPase" evidence="5">
    <location>
        <begin position="59"/>
        <end position="201"/>
    </location>
</feature>
<dbReference type="OrthoDB" id="5421at2759"/>
<dbReference type="InterPro" id="IPR003959">
    <property type="entry name" value="ATPase_AAA_core"/>
</dbReference>
<keyword evidence="2" id="KW-0547">Nucleotide-binding</keyword>
<dbReference type="EMBL" id="OV651817">
    <property type="protein sequence ID" value="CAH1110519.1"/>
    <property type="molecule type" value="Genomic_DNA"/>
</dbReference>
<dbReference type="GO" id="GO:0003682">
    <property type="term" value="F:chromatin binding"/>
    <property type="evidence" value="ECO:0007669"/>
    <property type="project" value="TreeGrafter"/>
</dbReference>
<dbReference type="GO" id="GO:0005634">
    <property type="term" value="C:nucleus"/>
    <property type="evidence" value="ECO:0007669"/>
    <property type="project" value="TreeGrafter"/>
</dbReference>
<protein>
    <recommendedName>
        <fullName evidence="5">AAA+ ATPase domain-containing protein</fullName>
    </recommendedName>
</protein>
<dbReference type="PROSITE" id="PS00674">
    <property type="entry name" value="AAA"/>
    <property type="match status" value="1"/>
</dbReference>
<dbReference type="PANTHER" id="PTHR23069">
    <property type="entry name" value="AAA DOMAIN-CONTAINING"/>
    <property type="match status" value="1"/>
</dbReference>
<dbReference type="GO" id="GO:0006334">
    <property type="term" value="P:nucleosome assembly"/>
    <property type="evidence" value="ECO:0007669"/>
    <property type="project" value="TreeGrafter"/>
</dbReference>
<dbReference type="Gene3D" id="3.40.50.300">
    <property type="entry name" value="P-loop containing nucleotide triphosphate hydrolases"/>
    <property type="match status" value="1"/>
</dbReference>
<dbReference type="Pfam" id="PF17862">
    <property type="entry name" value="AAA_lid_3"/>
    <property type="match status" value="1"/>
</dbReference>
<dbReference type="PANTHER" id="PTHR23069:SF0">
    <property type="entry name" value="TAT-BINDING HOMOLOG 7"/>
    <property type="match status" value="1"/>
</dbReference>
<dbReference type="InterPro" id="IPR041569">
    <property type="entry name" value="AAA_lid_3"/>
</dbReference>
<keyword evidence="7" id="KW-1185">Reference proteome</keyword>
<dbReference type="Pfam" id="PF00004">
    <property type="entry name" value="AAA"/>
    <property type="match status" value="1"/>
</dbReference>
<dbReference type="InterPro" id="IPR045199">
    <property type="entry name" value="ATAD2-like"/>
</dbReference>
<evidence type="ECO:0000313" key="6">
    <source>
        <dbReference type="EMBL" id="CAH1110519.1"/>
    </source>
</evidence>
<keyword evidence="3" id="KW-0067">ATP-binding</keyword>
<dbReference type="InterPro" id="IPR027417">
    <property type="entry name" value="P-loop_NTPase"/>
</dbReference>
<accession>A0A9P0CYB5</accession>
<evidence type="ECO:0000259" key="5">
    <source>
        <dbReference type="SMART" id="SM00382"/>
    </source>
</evidence>
<dbReference type="InterPro" id="IPR003593">
    <property type="entry name" value="AAA+_ATPase"/>
</dbReference>
<dbReference type="SUPFAM" id="SSF52540">
    <property type="entry name" value="P-loop containing nucleoside triphosphate hydrolases"/>
    <property type="match status" value="1"/>
</dbReference>
<evidence type="ECO:0000313" key="7">
    <source>
        <dbReference type="Proteomes" id="UP001153636"/>
    </source>
</evidence>
<dbReference type="GO" id="GO:0045815">
    <property type="term" value="P:transcription initiation-coupled chromatin remodeling"/>
    <property type="evidence" value="ECO:0007669"/>
    <property type="project" value="TreeGrafter"/>
</dbReference>
<evidence type="ECO:0000256" key="2">
    <source>
        <dbReference type="ARBA" id="ARBA00022741"/>
    </source>
</evidence>
<sequence length="726" mass="83140">MSLLNQTKENRVLRKPRSSKEVIDFSRVGGLSHHLKTLREVIIFPLLHGNVFTHFKIKAPRGVLFYGPPGTGKTLVAGALVSELNKEGIGKVNFFQRKGADILDKWVGESEKNLRALFEKATKCRPSIIFFDELDGLAPIRSEKNDHIHSSVVATLLSLIDGLDSKPGVIVIGATNRIEAIDPALRRKGRFDKELYFPLPGTEARTEILQVHINNWKHKPSYNFLCELADMTPGFCGADLQALCSEAVLACLRRAYPNIDSRGFNTRIDADSLRVDECDFLEARINLVPSSIKQGLAMRNLSNIVKPLLVRQHERIIKYINLLWPHFLQEGYKFAFGEQRYAGRILLVGTNMQGLNTHLIPSVLKNLEHIPTFVYDTRLFNKVKHNFGNISVQFPAVIVLSRIDEWWDNIDECDQHNVVSTLEDIHAGLPILTIASCNVDVPVMLHNFFYNNSTILIRVDNPNDTEREEFLAPLFFDESNLSLFFVWDRLKKSGRKLIKYEADDSFTDGGRRKKKKDNIELEYERLGLDMSEILTRSETSPRCKRKREPSVHTIIKKMKTCEYRMNKSTSDTSIFNIDRKIKRENDRESLYTTTSCESLRNKQYFTRVLSDLLNKRNLANLSSNNVRFEKLLLDDKAKDDSINAFKMCSSSKKNTDDMYRERIYNLWKHASLVTSKNMAVAQLELLYDVISACIGIHQNSIDGLLENLENVLRKIENSYQIPVELP</sequence>
<dbReference type="Gene3D" id="1.10.8.60">
    <property type="match status" value="1"/>
</dbReference>
<dbReference type="Proteomes" id="UP001153636">
    <property type="component" value="Chromosome 5"/>
</dbReference>
<dbReference type="GO" id="GO:0006337">
    <property type="term" value="P:nucleosome disassembly"/>
    <property type="evidence" value="ECO:0007669"/>
    <property type="project" value="TreeGrafter"/>
</dbReference>
<evidence type="ECO:0000256" key="3">
    <source>
        <dbReference type="ARBA" id="ARBA00022840"/>
    </source>
</evidence>
<comment type="similarity">
    <text evidence="1">Belongs to the AAA ATPase family.</text>
</comment>
<dbReference type="FunFam" id="3.40.50.300:FF:000061">
    <property type="entry name" value="ATPase family, AAA domain-containing 2"/>
    <property type="match status" value="1"/>
</dbReference>
<dbReference type="GO" id="GO:0016887">
    <property type="term" value="F:ATP hydrolysis activity"/>
    <property type="evidence" value="ECO:0007669"/>
    <property type="project" value="InterPro"/>
</dbReference>
<gene>
    <name evidence="6" type="ORF">PSYICH_LOCUS11322</name>
</gene>
<proteinExistence type="inferred from homology"/>
<dbReference type="GO" id="GO:0005524">
    <property type="term" value="F:ATP binding"/>
    <property type="evidence" value="ECO:0007669"/>
    <property type="project" value="UniProtKB-KW"/>
</dbReference>